<dbReference type="Pfam" id="PF08546">
    <property type="entry name" value="ApbA_C"/>
    <property type="match status" value="1"/>
</dbReference>
<dbReference type="Gene3D" id="1.10.1040.10">
    <property type="entry name" value="N-(1-d-carboxylethyl)-l-norvaline Dehydrogenase, domain 2"/>
    <property type="match status" value="1"/>
</dbReference>
<dbReference type="AlphaFoldDB" id="A0A0F9QHD1"/>
<dbReference type="PANTHER" id="PTHR21708:SF26">
    <property type="entry name" value="2-DEHYDROPANTOATE 2-REDUCTASE"/>
    <property type="match status" value="1"/>
</dbReference>
<dbReference type="SUPFAM" id="SSF48179">
    <property type="entry name" value="6-phosphogluconate dehydrogenase C-terminal domain-like"/>
    <property type="match status" value="1"/>
</dbReference>
<organism evidence="3">
    <name type="scientific">marine sediment metagenome</name>
    <dbReference type="NCBI Taxonomy" id="412755"/>
    <lineage>
        <taxon>unclassified sequences</taxon>
        <taxon>metagenomes</taxon>
        <taxon>ecological metagenomes</taxon>
    </lineage>
</organism>
<dbReference type="SUPFAM" id="SSF51735">
    <property type="entry name" value="NAD(P)-binding Rossmann-fold domains"/>
    <property type="match status" value="1"/>
</dbReference>
<reference evidence="3" key="1">
    <citation type="journal article" date="2015" name="Nature">
        <title>Complex archaea that bridge the gap between prokaryotes and eukaryotes.</title>
        <authorList>
            <person name="Spang A."/>
            <person name="Saw J.H."/>
            <person name="Jorgensen S.L."/>
            <person name="Zaremba-Niedzwiedzka K."/>
            <person name="Martijn J."/>
            <person name="Lind A.E."/>
            <person name="van Eijk R."/>
            <person name="Schleper C."/>
            <person name="Guy L."/>
            <person name="Ettema T.J."/>
        </authorList>
    </citation>
    <scope>NUCLEOTIDE SEQUENCE</scope>
</reference>
<sequence>MTLYQKEGNHPKPIPVNVIEDLNELPSVDIVILAVKNYSLEEVAEDIFSKFGDKPVILALQNGVENQKVLPKYFSKVIYGVVIISAWRDDPGVFGYMVKGYLVIGTLDDDFQSEIREIKNILKLGITIKILKNIQDAVHTKLIFNLSNAILTLIDYKNIHTSSIPKLRKIIYNYMLEGIKIVQAKGYKEHRLPGLLPWKSIESAANEDNEAANKMFITQIHTPGPNSMEQDKIIRHKSESELVYLNGYIIALTDSLGMEAPYNRIIYKLCKKNFQKKPYQPLDIEVVWKKIIENIST</sequence>
<comment type="caution">
    <text evidence="3">The sequence shown here is derived from an EMBL/GenBank/DDBJ whole genome shotgun (WGS) entry which is preliminary data.</text>
</comment>
<dbReference type="PANTHER" id="PTHR21708">
    <property type="entry name" value="PROBABLE 2-DEHYDROPANTOATE 2-REDUCTASE"/>
    <property type="match status" value="1"/>
</dbReference>
<dbReference type="InterPro" id="IPR008927">
    <property type="entry name" value="6-PGluconate_DH-like_C_sf"/>
</dbReference>
<dbReference type="InterPro" id="IPR013752">
    <property type="entry name" value="KPA_reductase"/>
</dbReference>
<evidence type="ECO:0000259" key="2">
    <source>
        <dbReference type="Pfam" id="PF08546"/>
    </source>
</evidence>
<dbReference type="Pfam" id="PF02558">
    <property type="entry name" value="ApbA"/>
    <property type="match status" value="1"/>
</dbReference>
<dbReference type="InterPro" id="IPR013328">
    <property type="entry name" value="6PGD_dom2"/>
</dbReference>
<dbReference type="EMBL" id="LAZR01001507">
    <property type="protein sequence ID" value="KKN43495.1"/>
    <property type="molecule type" value="Genomic_DNA"/>
</dbReference>
<feature type="domain" description="Ketopantoate reductase N-terminal" evidence="1">
    <location>
        <begin position="11"/>
        <end position="108"/>
    </location>
</feature>
<proteinExistence type="predicted"/>
<gene>
    <name evidence="3" type="ORF">LCGC14_0702540</name>
</gene>
<protein>
    <recommendedName>
        <fullName evidence="4">2-dehydropantoate 2-reductase</fullName>
    </recommendedName>
</protein>
<dbReference type="InterPro" id="IPR036291">
    <property type="entry name" value="NAD(P)-bd_dom_sf"/>
</dbReference>
<evidence type="ECO:0000259" key="1">
    <source>
        <dbReference type="Pfam" id="PF02558"/>
    </source>
</evidence>
<accession>A0A0F9QHD1</accession>
<dbReference type="GO" id="GO:0005737">
    <property type="term" value="C:cytoplasm"/>
    <property type="evidence" value="ECO:0007669"/>
    <property type="project" value="TreeGrafter"/>
</dbReference>
<evidence type="ECO:0008006" key="4">
    <source>
        <dbReference type="Google" id="ProtNLM"/>
    </source>
</evidence>
<dbReference type="InterPro" id="IPR051402">
    <property type="entry name" value="KPR-Related"/>
</dbReference>
<feature type="domain" description="Ketopantoate reductase C-terminal" evidence="2">
    <location>
        <begin position="133"/>
        <end position="271"/>
    </location>
</feature>
<evidence type="ECO:0000313" key="3">
    <source>
        <dbReference type="EMBL" id="KKN43495.1"/>
    </source>
</evidence>
<dbReference type="Gene3D" id="3.40.50.720">
    <property type="entry name" value="NAD(P)-binding Rossmann-like Domain"/>
    <property type="match status" value="1"/>
</dbReference>
<name>A0A0F9QHD1_9ZZZZ</name>
<dbReference type="InterPro" id="IPR013332">
    <property type="entry name" value="KPR_N"/>
</dbReference>